<gene>
    <name evidence="1" type="ORF">SAMN06265368_2205</name>
</gene>
<organism evidence="1 2">
    <name type="scientific">Cohaesibacter gelatinilyticus</name>
    <dbReference type="NCBI Taxonomy" id="372072"/>
    <lineage>
        <taxon>Bacteria</taxon>
        <taxon>Pseudomonadati</taxon>
        <taxon>Pseudomonadota</taxon>
        <taxon>Alphaproteobacteria</taxon>
        <taxon>Hyphomicrobiales</taxon>
        <taxon>Cohaesibacteraceae</taxon>
    </lineage>
</organism>
<keyword evidence="2" id="KW-1185">Reference proteome</keyword>
<dbReference type="EMBL" id="OBEL01000002">
    <property type="protein sequence ID" value="SNZ19125.1"/>
    <property type="molecule type" value="Genomic_DNA"/>
</dbReference>
<evidence type="ECO:0000313" key="2">
    <source>
        <dbReference type="Proteomes" id="UP000219439"/>
    </source>
</evidence>
<name>A0A285PBM0_9HYPH</name>
<accession>A0A285PBM0</accession>
<dbReference type="Proteomes" id="UP000219439">
    <property type="component" value="Unassembled WGS sequence"/>
</dbReference>
<proteinExistence type="predicted"/>
<protein>
    <submittedName>
        <fullName evidence="1">Uncharacterized protein</fullName>
    </submittedName>
</protein>
<dbReference type="AlphaFoldDB" id="A0A285PBM0"/>
<reference evidence="1 2" key="1">
    <citation type="submission" date="2017-09" db="EMBL/GenBank/DDBJ databases">
        <authorList>
            <person name="Ehlers B."/>
            <person name="Leendertz F.H."/>
        </authorList>
    </citation>
    <scope>NUCLEOTIDE SEQUENCE [LARGE SCALE GENOMIC DNA]</scope>
    <source>
        <strain evidence="1 2">DSM 18289</strain>
    </source>
</reference>
<evidence type="ECO:0000313" key="1">
    <source>
        <dbReference type="EMBL" id="SNZ19125.1"/>
    </source>
</evidence>
<sequence>MRNHSMSFGIHQLSKFCKDKRKQYLVLMLHLHELI</sequence>